<keyword evidence="4" id="KW-0496">Mitochondrion</keyword>
<sequence length="600" mass="68905">MDDVATGNAENQQRNDLKTLISFYSNYLWNRALTFIPSSDSNFLRKIFNLYRQSARARSRRRRASLPLPLPSNALDSSLVETEASRVFEVLENILEHSCLNLHNIQKNLQFWQSKAEGSNAQKVYFMVFERGPRAFIDGTIQLIREYVAEGSSLQQLSHSASTYIHERISILTSLRCSLATFLAQVYVAVDQSGKELVNDPENSLPSLLVAINSLFSQLETSIGNLHAMRQVDSSIDASYSFPLLFEKLPEVNQEGSQWTDCEIKDTINLVYLNLSKLDSYLSFIVAKHRKPRKVTQYWIRYMCGAVGLSVCSIWLLQHSSLMGSPDIDNWVREARNSTVSFFNDHVEQPLLSIRDELFETFRRRHRGVMELEEVQLTSNSLHRMLLAFSEQTKGQKFPENASDQEMLEIVMARYEKELTHPIQNLLSGELARALLIQVVQKLKLDIETAMLELNQILRANEINFAILAALPAFFLSLLLLMLVRAWLKQDTRAEGRGRIARLQRRLLLVEVEKKIMQYQTYIEQGLESDAQCMFGLLLYSLDRLYLAVERHAKASGEWQCLKQDIIDLGKPGLQTAYKLTVTSRMERMYDSLLPSLKRQ</sequence>
<comment type="caution">
    <text evidence="7">The sequence shown here is derived from an EMBL/GenBank/DDBJ whole genome shotgun (WGS) entry which is preliminary data.</text>
</comment>
<dbReference type="PANTHER" id="PTHR28234:SF1">
    <property type="entry name" value="NUCLEAR CONTROL OF ATPASE PROTEIN 2"/>
    <property type="match status" value="1"/>
</dbReference>
<evidence type="ECO:0008006" key="9">
    <source>
        <dbReference type="Google" id="ProtNLM"/>
    </source>
</evidence>
<evidence type="ECO:0000256" key="6">
    <source>
        <dbReference type="SAM" id="Phobius"/>
    </source>
</evidence>
<evidence type="ECO:0000256" key="5">
    <source>
        <dbReference type="ARBA" id="ARBA00023136"/>
    </source>
</evidence>
<dbReference type="AlphaFoldDB" id="A0A978VT10"/>
<keyword evidence="5 6" id="KW-0472">Membrane</keyword>
<evidence type="ECO:0000313" key="7">
    <source>
        <dbReference type="EMBL" id="KAH7541955.1"/>
    </source>
</evidence>
<evidence type="ECO:0000256" key="2">
    <source>
        <dbReference type="ARBA" id="ARBA00022692"/>
    </source>
</evidence>
<organism evidence="7 8">
    <name type="scientific">Ziziphus jujuba var. spinosa</name>
    <dbReference type="NCBI Taxonomy" id="714518"/>
    <lineage>
        <taxon>Eukaryota</taxon>
        <taxon>Viridiplantae</taxon>
        <taxon>Streptophyta</taxon>
        <taxon>Embryophyta</taxon>
        <taxon>Tracheophyta</taxon>
        <taxon>Spermatophyta</taxon>
        <taxon>Magnoliopsida</taxon>
        <taxon>eudicotyledons</taxon>
        <taxon>Gunneridae</taxon>
        <taxon>Pentapetalae</taxon>
        <taxon>rosids</taxon>
        <taxon>fabids</taxon>
        <taxon>Rosales</taxon>
        <taxon>Rhamnaceae</taxon>
        <taxon>Paliureae</taxon>
        <taxon>Ziziphus</taxon>
    </lineage>
</organism>
<name>A0A978VT10_ZIZJJ</name>
<evidence type="ECO:0000313" key="8">
    <source>
        <dbReference type="Proteomes" id="UP000813462"/>
    </source>
</evidence>
<evidence type="ECO:0000256" key="1">
    <source>
        <dbReference type="ARBA" id="ARBA00004225"/>
    </source>
</evidence>
<dbReference type="Pfam" id="PF08637">
    <property type="entry name" value="NCA2"/>
    <property type="match status" value="1"/>
</dbReference>
<dbReference type="Proteomes" id="UP000813462">
    <property type="component" value="Unassembled WGS sequence"/>
</dbReference>
<keyword evidence="3 6" id="KW-1133">Transmembrane helix</keyword>
<dbReference type="EMBL" id="JAEACU010000002">
    <property type="protein sequence ID" value="KAH7541955.1"/>
    <property type="molecule type" value="Genomic_DNA"/>
</dbReference>
<dbReference type="InterPro" id="IPR013946">
    <property type="entry name" value="NCA2-like"/>
</dbReference>
<reference evidence="7" key="1">
    <citation type="journal article" date="2021" name="Front. Plant Sci.">
        <title>Chromosome-Scale Genome Assembly for Chinese Sour Jujube and Insights Into Its Genome Evolution and Domestication Signature.</title>
        <authorList>
            <person name="Shen L.-Y."/>
            <person name="Luo H."/>
            <person name="Wang X.-L."/>
            <person name="Wang X.-M."/>
            <person name="Qiu X.-J."/>
            <person name="Liu H."/>
            <person name="Zhou S.-S."/>
            <person name="Jia K.-H."/>
            <person name="Nie S."/>
            <person name="Bao Y.-T."/>
            <person name="Zhang R.-G."/>
            <person name="Yun Q.-Z."/>
            <person name="Chai Y.-H."/>
            <person name="Lu J.-Y."/>
            <person name="Li Y."/>
            <person name="Zhao S.-W."/>
            <person name="Mao J.-F."/>
            <person name="Jia S.-G."/>
            <person name="Mao Y.-M."/>
        </authorList>
    </citation>
    <scope>NUCLEOTIDE SEQUENCE</scope>
    <source>
        <strain evidence="7">AT0</strain>
        <tissue evidence="7">Leaf</tissue>
    </source>
</reference>
<dbReference type="GO" id="GO:0005741">
    <property type="term" value="C:mitochondrial outer membrane"/>
    <property type="evidence" value="ECO:0007669"/>
    <property type="project" value="TreeGrafter"/>
</dbReference>
<proteinExistence type="predicted"/>
<feature type="transmembrane region" description="Helical" evidence="6">
    <location>
        <begin position="465"/>
        <end position="488"/>
    </location>
</feature>
<gene>
    <name evidence="7" type="ORF">FEM48_Zijuj02G0022100</name>
</gene>
<protein>
    <recommendedName>
        <fullName evidence="9">Protein DGS1, mitochondrial</fullName>
    </recommendedName>
</protein>
<keyword evidence="2 6" id="KW-0812">Transmembrane</keyword>
<accession>A0A978VT10</accession>
<evidence type="ECO:0000256" key="4">
    <source>
        <dbReference type="ARBA" id="ARBA00023128"/>
    </source>
</evidence>
<dbReference type="PANTHER" id="PTHR28234">
    <property type="entry name" value="NUCLEAR CONTROL OF ATPASE PROTEIN 2"/>
    <property type="match status" value="1"/>
</dbReference>
<evidence type="ECO:0000256" key="3">
    <source>
        <dbReference type="ARBA" id="ARBA00022989"/>
    </source>
</evidence>
<comment type="subcellular location">
    <subcellularLocation>
        <location evidence="1">Mitochondrion membrane</location>
        <topology evidence="1">Multi-pass membrane protein</topology>
    </subcellularLocation>
</comment>